<evidence type="ECO:0000256" key="1">
    <source>
        <dbReference type="SAM" id="Phobius"/>
    </source>
</evidence>
<reference evidence="2" key="2">
    <citation type="submission" date="2024-06" db="EMBL/GenBank/DDBJ databases">
        <authorList>
            <person name="Petrova K.O."/>
            <person name="Toshchakov S.V."/>
            <person name="Boltjanskaja Y.V."/>
            <person name="Kevbrin V."/>
        </authorList>
    </citation>
    <scope>NUCLEOTIDE SEQUENCE</scope>
    <source>
        <strain evidence="2">Z-910T</strain>
    </source>
</reference>
<proteinExistence type="predicted"/>
<dbReference type="AlphaFoldDB" id="A0AAU7VJ63"/>
<feature type="transmembrane region" description="Helical" evidence="1">
    <location>
        <begin position="7"/>
        <end position="26"/>
    </location>
</feature>
<accession>A0AAU7VJ63</accession>
<feature type="transmembrane region" description="Helical" evidence="1">
    <location>
        <begin position="182"/>
        <end position="203"/>
    </location>
</feature>
<organism evidence="2">
    <name type="scientific">Proteinivorax tanatarense</name>
    <dbReference type="NCBI Taxonomy" id="1260629"/>
    <lineage>
        <taxon>Bacteria</taxon>
        <taxon>Bacillati</taxon>
        <taxon>Bacillota</taxon>
        <taxon>Clostridia</taxon>
        <taxon>Eubacteriales</taxon>
        <taxon>Proteinivoracaceae</taxon>
        <taxon>Proteinivorax</taxon>
    </lineage>
</organism>
<keyword evidence="1" id="KW-0472">Membrane</keyword>
<keyword evidence="1" id="KW-0812">Transmembrane</keyword>
<dbReference type="RefSeq" id="WP_350342633.1">
    <property type="nucleotide sequence ID" value="NZ_CP158367.1"/>
</dbReference>
<name>A0AAU7VJ63_9FIRM</name>
<reference evidence="2" key="1">
    <citation type="journal article" date="2013" name="Extremophiles">
        <title>Proteinivorax tanatarense gen. nov., sp. nov., an anaerobic, haloalkaliphilic, proteolytic bacterium isolated from a decaying algal bloom, and proposal of Proteinivoraceae fam. nov.</title>
        <authorList>
            <person name="Kevbrin V."/>
            <person name="Boltyanskaya Y."/>
            <person name="Zhilina T."/>
            <person name="Kolganova T."/>
            <person name="Lavrentjeva E."/>
            <person name="Kuznetsov B."/>
        </authorList>
    </citation>
    <scope>NUCLEOTIDE SEQUENCE</scope>
    <source>
        <strain evidence="2">Z-910T</strain>
    </source>
</reference>
<sequence length="212" mass="24479">MARNNSRGLYIGVVLLFLCITGLFIFTEEPKTMPKEEPQFYEVYQDKHVRVSLGYENPLKASENGKILNGEINSSTSNIILIFENLKTEGLIIVPTPMIQVLNYENEPVQILKPKVNVEGIADPLETTYIFIENPIPSSNVKPSRYNLNMEIPYNYIFYDRVDHEDVVQIQLTYDIREESSIISSFSKLLLLITLTLTVILFLSKRRKKTWK</sequence>
<protein>
    <submittedName>
        <fullName evidence="2">Uncharacterized protein</fullName>
    </submittedName>
</protein>
<evidence type="ECO:0000313" key="2">
    <source>
        <dbReference type="EMBL" id="XBX73871.1"/>
    </source>
</evidence>
<dbReference type="EMBL" id="CP158367">
    <property type="protein sequence ID" value="XBX73871.1"/>
    <property type="molecule type" value="Genomic_DNA"/>
</dbReference>
<keyword evidence="1" id="KW-1133">Transmembrane helix</keyword>
<gene>
    <name evidence="2" type="ORF">PRVXT_001883</name>
</gene>